<comment type="caution">
    <text evidence="3">The sequence shown here is derived from an EMBL/GenBank/DDBJ whole genome shotgun (WGS) entry which is preliminary data.</text>
</comment>
<dbReference type="RefSeq" id="WP_258422309.1">
    <property type="nucleotide sequence ID" value="NZ_JANSUY010000002.1"/>
</dbReference>
<organism evidence="3 4">
    <name type="scientific">Aquiflexum gelatinilyticum</name>
    <dbReference type="NCBI Taxonomy" id="2961943"/>
    <lineage>
        <taxon>Bacteria</taxon>
        <taxon>Pseudomonadati</taxon>
        <taxon>Bacteroidota</taxon>
        <taxon>Cytophagia</taxon>
        <taxon>Cytophagales</taxon>
        <taxon>Cyclobacteriaceae</taxon>
        <taxon>Aquiflexum</taxon>
    </lineage>
</organism>
<reference evidence="3" key="1">
    <citation type="submission" date="2022-08" db="EMBL/GenBank/DDBJ databases">
        <authorList>
            <person name="Zhang D."/>
        </authorList>
    </citation>
    <scope>NUCLEOTIDE SEQUENCE</scope>
    <source>
        <strain evidence="3">XJ19-11</strain>
    </source>
</reference>
<dbReference type="Gene3D" id="2.60.40.3140">
    <property type="match status" value="1"/>
</dbReference>
<dbReference type="AlphaFoldDB" id="A0A9X2P670"/>
<protein>
    <submittedName>
        <fullName evidence="3">DUF3857 domain-containing protein</fullName>
    </submittedName>
</protein>
<keyword evidence="4" id="KW-1185">Reference proteome</keyword>
<dbReference type="Pfam" id="PF12969">
    <property type="entry name" value="DUF3857"/>
    <property type="match status" value="1"/>
</dbReference>
<proteinExistence type="predicted"/>
<evidence type="ECO:0000313" key="4">
    <source>
        <dbReference type="Proteomes" id="UP001142175"/>
    </source>
</evidence>
<dbReference type="Gene3D" id="3.10.620.30">
    <property type="match status" value="1"/>
</dbReference>
<dbReference type="Proteomes" id="UP001142175">
    <property type="component" value="Unassembled WGS sequence"/>
</dbReference>
<evidence type="ECO:0000256" key="1">
    <source>
        <dbReference type="SAM" id="SignalP"/>
    </source>
</evidence>
<feature type="chain" id="PRO_5041000875" evidence="1">
    <location>
        <begin position="22"/>
        <end position="644"/>
    </location>
</feature>
<evidence type="ECO:0000313" key="3">
    <source>
        <dbReference type="EMBL" id="MCR9014430.1"/>
    </source>
</evidence>
<evidence type="ECO:0000259" key="2">
    <source>
        <dbReference type="Pfam" id="PF12969"/>
    </source>
</evidence>
<name>A0A9X2P670_9BACT</name>
<sequence length="644" mass="73698">MRKLIPFLFFLTFSICSKAEAQDMKYGKYSQTELELTKVDFEPDAGSVVLEENSFNQFLGAIQHSTIHRRIKILKESGLDAANVRISFYAGDGIQNISKLNAQTVSFENGIEKVTKLSKDDFFEVELDDNYKEVRFTFKDVKVGSIIEYSYLKTDKGITFLDNWVFHNPMPTLKSSYTIEVPSFLNYRFLAQGEKTQKCDYRTSYDGTYRWTVTNLSAIKSEPMMANYQDYLEKIGFQLAGYAFSNLQTYGGTSGFKQTYTSWQELTESISEFELFVHYLKPNAGEKSQILTFVPKGDTETQKAKDIYNHVKEKYSYNGEFGPFPSKNLRAMLESRKGQRADINLTLLAFLKSNGLMAYPMLISSKGNGSSQLVDTPFIDQFNQLIVYTKVDDKEYFLDATNPERPFGYLPLNQHVAYGYIMKEKDSGLIPISLPHRSGIVQMVNTKLDENNQLISESTVRFSDYDALTKMNGSTVDEVDTLKKYILGPSPENLLEFGVTEKTDPRKQLEAKFKYAFTDFDAETAFISPFSYTRWSENPFQSEFRTFPVDFLYTFSDNYTSIIEVPKGYEVDDYPEDANITIPGGTAIFTYQVSQWEGQIKITTSLNLKYPLVSPTVYSELKYFMELVTTKLKEPVVLKKTANP</sequence>
<dbReference type="Gene3D" id="2.60.120.1130">
    <property type="match status" value="1"/>
</dbReference>
<accession>A0A9X2P670</accession>
<gene>
    <name evidence="3" type="ORF">NU887_05245</name>
</gene>
<keyword evidence="1" id="KW-0732">Signal</keyword>
<feature type="domain" description="DUF3857" evidence="2">
    <location>
        <begin position="65"/>
        <end position="219"/>
    </location>
</feature>
<feature type="signal peptide" evidence="1">
    <location>
        <begin position="1"/>
        <end position="21"/>
    </location>
</feature>
<dbReference type="EMBL" id="JANSUY010000002">
    <property type="protein sequence ID" value="MCR9014430.1"/>
    <property type="molecule type" value="Genomic_DNA"/>
</dbReference>
<dbReference type="InterPro" id="IPR024618">
    <property type="entry name" value="DUF3857"/>
</dbReference>